<evidence type="ECO:0000256" key="1">
    <source>
        <dbReference type="ARBA" id="ARBA00023015"/>
    </source>
</evidence>
<dbReference type="InterPro" id="IPR050707">
    <property type="entry name" value="HTH_MetabolicPath_Reg"/>
</dbReference>
<dbReference type="InterPro" id="IPR029016">
    <property type="entry name" value="GAF-like_dom_sf"/>
</dbReference>
<proteinExistence type="predicted"/>
<organism evidence="6 7">
    <name type="scientific">Plastoroseomonas hellenica</name>
    <dbReference type="NCBI Taxonomy" id="2687306"/>
    <lineage>
        <taxon>Bacteria</taxon>
        <taxon>Pseudomonadati</taxon>
        <taxon>Pseudomonadota</taxon>
        <taxon>Alphaproteobacteria</taxon>
        <taxon>Acetobacterales</taxon>
        <taxon>Acetobacteraceae</taxon>
        <taxon>Plastoroseomonas</taxon>
    </lineage>
</organism>
<dbReference type="PROSITE" id="PS51078">
    <property type="entry name" value="ICLR_ED"/>
    <property type="match status" value="1"/>
</dbReference>
<sequence length="226" mass="24253">MLDRAFAVLGCFSESRLRLHLRDFAQATSLDKATLLRLLGTLARHGYVQREEDGRYAPGPTPLRLGALYRATSDLSTRMPAVLQRVMQQTRESAAFYTRNGGDRVCLFRVNARRELRHHVEVGDHVPLAEGGSSVHVLLAHTGGSTPLAAAVLARGYAITRAERTPELASVSVPVFEGDGAFLGALAVVGLGSRLTDAALLAAVDIAANELRAQGFFPRPPSPDSA</sequence>
<dbReference type="SMART" id="SM00346">
    <property type="entry name" value="HTH_ICLR"/>
    <property type="match status" value="1"/>
</dbReference>
<dbReference type="PANTHER" id="PTHR30136">
    <property type="entry name" value="HELIX-TURN-HELIX TRANSCRIPTIONAL REGULATOR, ICLR FAMILY"/>
    <property type="match status" value="1"/>
</dbReference>
<dbReference type="InterPro" id="IPR036388">
    <property type="entry name" value="WH-like_DNA-bd_sf"/>
</dbReference>
<evidence type="ECO:0000313" key="7">
    <source>
        <dbReference type="Proteomes" id="UP001196870"/>
    </source>
</evidence>
<dbReference type="Pfam" id="PF09339">
    <property type="entry name" value="HTH_IclR"/>
    <property type="match status" value="1"/>
</dbReference>
<accession>A0ABS5F3F9</accession>
<name>A0ABS5F3F9_9PROT</name>
<keyword evidence="7" id="KW-1185">Reference proteome</keyword>
<evidence type="ECO:0000259" key="5">
    <source>
        <dbReference type="PROSITE" id="PS51078"/>
    </source>
</evidence>
<gene>
    <name evidence="6" type="ORF">GXW71_22045</name>
</gene>
<dbReference type="Gene3D" id="1.10.10.10">
    <property type="entry name" value="Winged helix-like DNA-binding domain superfamily/Winged helix DNA-binding domain"/>
    <property type="match status" value="1"/>
</dbReference>
<dbReference type="InterPro" id="IPR014757">
    <property type="entry name" value="Tscrpt_reg_IclR_C"/>
</dbReference>
<dbReference type="PANTHER" id="PTHR30136:SF39">
    <property type="entry name" value="TRANSCRIPTIONAL REGULATORY PROTEIN"/>
    <property type="match status" value="1"/>
</dbReference>
<dbReference type="SUPFAM" id="SSF55781">
    <property type="entry name" value="GAF domain-like"/>
    <property type="match status" value="1"/>
</dbReference>
<reference evidence="7" key="1">
    <citation type="journal article" date="2021" name="Syst. Appl. Microbiol.">
        <title>Roseomonas hellenica sp. nov., isolated from roots of wild-growing Alkanna tinctoria.</title>
        <authorList>
            <person name="Rat A."/>
            <person name="Naranjo H.D."/>
            <person name="Lebbe L."/>
            <person name="Cnockaert M."/>
            <person name="Krigas N."/>
            <person name="Grigoriadou K."/>
            <person name="Maloupa E."/>
            <person name="Willems A."/>
        </authorList>
    </citation>
    <scope>NUCLEOTIDE SEQUENCE [LARGE SCALE GENOMIC DNA]</scope>
    <source>
        <strain evidence="7">LMG 31523</strain>
    </source>
</reference>
<evidence type="ECO:0000256" key="2">
    <source>
        <dbReference type="ARBA" id="ARBA00023125"/>
    </source>
</evidence>
<evidence type="ECO:0000256" key="3">
    <source>
        <dbReference type="ARBA" id="ARBA00023163"/>
    </source>
</evidence>
<feature type="domain" description="HTH iclR-type" evidence="4">
    <location>
        <begin position="1"/>
        <end position="60"/>
    </location>
</feature>
<dbReference type="PROSITE" id="PS51077">
    <property type="entry name" value="HTH_ICLR"/>
    <property type="match status" value="1"/>
</dbReference>
<dbReference type="SUPFAM" id="SSF46785">
    <property type="entry name" value="Winged helix' DNA-binding domain"/>
    <property type="match status" value="1"/>
</dbReference>
<keyword evidence="3" id="KW-0804">Transcription</keyword>
<dbReference type="EMBL" id="JAAGBB010000029">
    <property type="protein sequence ID" value="MBR0667059.1"/>
    <property type="molecule type" value="Genomic_DNA"/>
</dbReference>
<evidence type="ECO:0000313" key="6">
    <source>
        <dbReference type="EMBL" id="MBR0667059.1"/>
    </source>
</evidence>
<feature type="domain" description="IclR-ED" evidence="5">
    <location>
        <begin position="61"/>
        <end position="226"/>
    </location>
</feature>
<dbReference type="InterPro" id="IPR005471">
    <property type="entry name" value="Tscrpt_reg_IclR_N"/>
</dbReference>
<dbReference type="Proteomes" id="UP001196870">
    <property type="component" value="Unassembled WGS sequence"/>
</dbReference>
<keyword evidence="2" id="KW-0238">DNA-binding</keyword>
<keyword evidence="1" id="KW-0805">Transcription regulation</keyword>
<dbReference type="InterPro" id="IPR036390">
    <property type="entry name" value="WH_DNA-bd_sf"/>
</dbReference>
<dbReference type="Pfam" id="PF01614">
    <property type="entry name" value="IclR_C"/>
    <property type="match status" value="1"/>
</dbReference>
<dbReference type="Gene3D" id="3.30.450.40">
    <property type="match status" value="2"/>
</dbReference>
<comment type="caution">
    <text evidence="6">The sequence shown here is derived from an EMBL/GenBank/DDBJ whole genome shotgun (WGS) entry which is preliminary data.</text>
</comment>
<protein>
    <submittedName>
        <fullName evidence="6">Helix-turn-helix domain-containing protein</fullName>
    </submittedName>
</protein>
<evidence type="ECO:0000259" key="4">
    <source>
        <dbReference type="PROSITE" id="PS51077"/>
    </source>
</evidence>